<dbReference type="STRING" id="418702.BJN45_05675"/>
<dbReference type="AlphaFoldDB" id="A0A1R1I7Y7"/>
<dbReference type="Pfam" id="PF07508">
    <property type="entry name" value="Recombinase"/>
    <property type="match status" value="1"/>
</dbReference>
<feature type="domain" description="Resolvase/invertase-type recombinase catalytic" evidence="6">
    <location>
        <begin position="2"/>
        <end position="150"/>
    </location>
</feature>
<evidence type="ECO:0000313" key="9">
    <source>
        <dbReference type="Proteomes" id="UP000187526"/>
    </source>
</evidence>
<dbReference type="Pfam" id="PF00239">
    <property type="entry name" value="Resolvase"/>
    <property type="match status" value="1"/>
</dbReference>
<evidence type="ECO:0000259" key="6">
    <source>
        <dbReference type="PROSITE" id="PS51736"/>
    </source>
</evidence>
<keyword evidence="2" id="KW-0238">DNA-binding</keyword>
<evidence type="ECO:0000256" key="4">
    <source>
        <dbReference type="PIRSR" id="PIRSR606118-50"/>
    </source>
</evidence>
<dbReference type="Gene3D" id="3.40.50.1390">
    <property type="entry name" value="Resolvase, N-terminal catalytic domain"/>
    <property type="match status" value="1"/>
</dbReference>
<keyword evidence="3" id="KW-0233">DNA recombination</keyword>
<dbReference type="GO" id="GO:0000150">
    <property type="term" value="F:DNA strand exchange activity"/>
    <property type="evidence" value="ECO:0007669"/>
    <property type="project" value="InterPro"/>
</dbReference>
<dbReference type="SMART" id="SM00857">
    <property type="entry name" value="Resolvase"/>
    <property type="match status" value="1"/>
</dbReference>
<sequence length="538" mass="60451">MAVALYARVSTVKQADKDLSIPDQLRQMQEWCKGHGYLIGETYIEAGASATDDRRPVFQEMIAEATKTPAPFEAIIVHSLSRFFRDSLEFALYERKLKRAGVKLVSITQQTSDDPSGEMARKIFSIFDEYQSKENGKHTLRAMKENARQGFWNGSRPPFGYKTIEAEKLGNKGKRKQQLAIDPAESAVVRQIFDLYLNGKGHGPMGTKQIASYLNEAGRKHRNASWTRSRVHEVLSNATYVGDYYFNRMENKSRRLKPESEWILLKVDPIIDVQTFQEVKGRKASRAFDQVPSRTLTSETLLTGMIKCGCCGAGMTTATGKGGQYRYYKCNTRIAKHIQQCSNPAVPMDKMDTAVLDALADKLFTPDRVKQILARLQTQIKATQAKDEQGVKALQVELSELQQASERLFEAVEKGILPLDELLQQRSRRLQTRRQEVLTEIASHKRRADMPAIRPRQVELFCKALKEKLHDRDSGFAKAYLRQIIGEIRVTGNEAVVTGNSLALAMAVADTKKGTSVEVPKSVFGWLPDLGSNQGPTD</sequence>
<dbReference type="InterPro" id="IPR050639">
    <property type="entry name" value="SSR_resolvase"/>
</dbReference>
<accession>A0A1R1I7Y7</accession>
<evidence type="ECO:0000256" key="2">
    <source>
        <dbReference type="ARBA" id="ARBA00023125"/>
    </source>
</evidence>
<dbReference type="SUPFAM" id="SSF53041">
    <property type="entry name" value="Resolvase-like"/>
    <property type="match status" value="1"/>
</dbReference>
<proteinExistence type="predicted"/>
<evidence type="ECO:0000256" key="3">
    <source>
        <dbReference type="ARBA" id="ARBA00023172"/>
    </source>
</evidence>
<organism evidence="8 9">
    <name type="scientific">Azonexus hydrophilus</name>
    <dbReference type="NCBI Taxonomy" id="418702"/>
    <lineage>
        <taxon>Bacteria</taxon>
        <taxon>Pseudomonadati</taxon>
        <taxon>Pseudomonadota</taxon>
        <taxon>Betaproteobacteria</taxon>
        <taxon>Rhodocyclales</taxon>
        <taxon>Azonexaceae</taxon>
        <taxon>Azonexus</taxon>
    </lineage>
</organism>
<evidence type="ECO:0000313" key="8">
    <source>
        <dbReference type="EMBL" id="OMG54699.1"/>
    </source>
</evidence>
<dbReference type="Gene3D" id="3.90.1750.20">
    <property type="entry name" value="Putative Large Serine Recombinase, Chain B, Domain 2"/>
    <property type="match status" value="1"/>
</dbReference>
<dbReference type="EMBL" id="MTHD01000002">
    <property type="protein sequence ID" value="OMG54699.1"/>
    <property type="molecule type" value="Genomic_DNA"/>
</dbReference>
<name>A0A1R1I7Y7_9RHOO</name>
<dbReference type="InterPro" id="IPR038109">
    <property type="entry name" value="DNA_bind_recomb_sf"/>
</dbReference>
<dbReference type="PROSITE" id="PS00397">
    <property type="entry name" value="RECOMBINASES_1"/>
    <property type="match status" value="1"/>
</dbReference>
<dbReference type="GO" id="GO:0003677">
    <property type="term" value="F:DNA binding"/>
    <property type="evidence" value="ECO:0007669"/>
    <property type="project" value="UniProtKB-KW"/>
</dbReference>
<evidence type="ECO:0000256" key="1">
    <source>
        <dbReference type="ARBA" id="ARBA00022908"/>
    </source>
</evidence>
<feature type="domain" description="Recombinase" evidence="7">
    <location>
        <begin position="158"/>
        <end position="289"/>
    </location>
</feature>
<dbReference type="Proteomes" id="UP000187526">
    <property type="component" value="Unassembled WGS sequence"/>
</dbReference>
<dbReference type="InterPro" id="IPR011109">
    <property type="entry name" value="DNA_bind_recombinase_dom"/>
</dbReference>
<keyword evidence="9" id="KW-1185">Reference proteome</keyword>
<reference evidence="8 9" key="1">
    <citation type="submission" date="2016-10" db="EMBL/GenBank/DDBJ databases">
        <title>Alkaliphiles isolated from bioreactors.</title>
        <authorList>
            <person name="Salah Z."/>
            <person name="Rout S.P."/>
            <person name="Humphreys P.N."/>
        </authorList>
    </citation>
    <scope>NUCLEOTIDE SEQUENCE [LARGE SCALE GENOMIC DNA]</scope>
    <source>
        <strain evidence="8 9">ZS02</strain>
    </source>
</reference>
<evidence type="ECO:0000259" key="7">
    <source>
        <dbReference type="PROSITE" id="PS51737"/>
    </source>
</evidence>
<dbReference type="OrthoDB" id="5479610at2"/>
<dbReference type="PANTHER" id="PTHR30461:SF23">
    <property type="entry name" value="DNA RECOMBINASE-RELATED"/>
    <property type="match status" value="1"/>
</dbReference>
<protein>
    <recommendedName>
        <fullName evidence="10">Recombinase family protein</fullName>
    </recommendedName>
</protein>
<dbReference type="Pfam" id="PF13408">
    <property type="entry name" value="Zn_ribbon_recom"/>
    <property type="match status" value="1"/>
</dbReference>
<comment type="caution">
    <text evidence="8">The sequence shown here is derived from an EMBL/GenBank/DDBJ whole genome shotgun (WGS) entry which is preliminary data.</text>
</comment>
<evidence type="ECO:0000256" key="5">
    <source>
        <dbReference type="PROSITE-ProRule" id="PRU10137"/>
    </source>
</evidence>
<dbReference type="RefSeq" id="WP_076093001.1">
    <property type="nucleotide sequence ID" value="NZ_MTHD01000002.1"/>
</dbReference>
<dbReference type="PROSITE" id="PS51737">
    <property type="entry name" value="RECOMBINASE_DNA_BIND"/>
    <property type="match status" value="1"/>
</dbReference>
<dbReference type="InterPro" id="IPR036162">
    <property type="entry name" value="Resolvase-like_N_sf"/>
</dbReference>
<dbReference type="InterPro" id="IPR025827">
    <property type="entry name" value="Zn_ribbon_recom_dom"/>
</dbReference>
<dbReference type="CDD" id="cd00338">
    <property type="entry name" value="Ser_Recombinase"/>
    <property type="match status" value="1"/>
</dbReference>
<dbReference type="InterPro" id="IPR006119">
    <property type="entry name" value="Resolv_N"/>
</dbReference>
<gene>
    <name evidence="8" type="ORF">BJN45_05675</name>
</gene>
<dbReference type="GO" id="GO:0015074">
    <property type="term" value="P:DNA integration"/>
    <property type="evidence" value="ECO:0007669"/>
    <property type="project" value="UniProtKB-KW"/>
</dbReference>
<dbReference type="PROSITE" id="PS51736">
    <property type="entry name" value="RECOMBINASES_3"/>
    <property type="match status" value="1"/>
</dbReference>
<feature type="active site" description="O-(5'-phospho-DNA)-serine intermediate" evidence="4 5">
    <location>
        <position position="10"/>
    </location>
</feature>
<dbReference type="InterPro" id="IPR006118">
    <property type="entry name" value="Recombinase_CS"/>
</dbReference>
<evidence type="ECO:0008006" key="10">
    <source>
        <dbReference type="Google" id="ProtNLM"/>
    </source>
</evidence>
<dbReference type="PANTHER" id="PTHR30461">
    <property type="entry name" value="DNA-INVERTASE FROM LAMBDOID PROPHAGE"/>
    <property type="match status" value="1"/>
</dbReference>
<keyword evidence="1" id="KW-0229">DNA integration</keyword>